<organism evidence="2">
    <name type="scientific">Cladocopium goreaui</name>
    <dbReference type="NCBI Taxonomy" id="2562237"/>
    <lineage>
        <taxon>Eukaryota</taxon>
        <taxon>Sar</taxon>
        <taxon>Alveolata</taxon>
        <taxon>Dinophyceae</taxon>
        <taxon>Suessiales</taxon>
        <taxon>Symbiodiniaceae</taxon>
        <taxon>Cladocopium</taxon>
    </lineage>
</organism>
<gene>
    <name evidence="2" type="ORF">C1SCF055_LOCUS38803</name>
</gene>
<evidence type="ECO:0000313" key="4">
    <source>
        <dbReference type="Proteomes" id="UP001152797"/>
    </source>
</evidence>
<feature type="compositionally biased region" description="Polar residues" evidence="1">
    <location>
        <begin position="240"/>
        <end position="264"/>
    </location>
</feature>
<evidence type="ECO:0000313" key="3">
    <source>
        <dbReference type="EMBL" id="CAL4801174.1"/>
    </source>
</evidence>
<dbReference type="Proteomes" id="UP001152797">
    <property type="component" value="Unassembled WGS sequence"/>
</dbReference>
<feature type="region of interest" description="Disordered" evidence="1">
    <location>
        <begin position="55"/>
        <end position="75"/>
    </location>
</feature>
<dbReference type="EMBL" id="CAMXCT020006068">
    <property type="protein sequence ID" value="CAL1167237.1"/>
    <property type="molecule type" value="Genomic_DNA"/>
</dbReference>
<accession>A0A9P1DQX1</accession>
<proteinExistence type="predicted"/>
<keyword evidence="4" id="KW-1185">Reference proteome</keyword>
<sequence>MAKKDVASFPRADTDIIKSEDMIAALPVPRSSSEVIKPSELFLDLMMLDPLKTKEVSETAKPSTAPRAEASPKHLPPACSAPPVTQPVIASALPAAQGPSLASQMVANATAATASMPFCQAAPFYSIPEGPRISPAPVVSGGYGYTMVVNGREFSMRPQYNVVQMSQSTQLPPAQPLYSKALAATTSSYSQPSVQGAVADGAAGVQSVNQTKSLPSRTYTTQVVVTPPAQASMALPVRSPATSSRITGSVQVRPSRPSQPSQWAASPGAFAVTRIASNAAYPLQTTVAPRPTVSMLLPARTAPTAPWPLRPAGPAATAPQPWPMAMPFDGRTAMPLATPQRFGVPCPSPGAIVMPPVRSPSQGHSMAQTVAMNAQARFPLPI</sequence>
<reference evidence="2" key="1">
    <citation type="submission" date="2022-10" db="EMBL/GenBank/DDBJ databases">
        <authorList>
            <person name="Chen Y."/>
            <person name="Dougan E. K."/>
            <person name="Chan C."/>
            <person name="Rhodes N."/>
            <person name="Thang M."/>
        </authorList>
    </citation>
    <scope>NUCLEOTIDE SEQUENCE</scope>
</reference>
<dbReference type="OrthoDB" id="442519at2759"/>
<protein>
    <submittedName>
        <fullName evidence="2">Uncharacterized protein</fullName>
    </submittedName>
</protein>
<feature type="region of interest" description="Disordered" evidence="1">
    <location>
        <begin position="234"/>
        <end position="264"/>
    </location>
</feature>
<reference evidence="3 4" key="2">
    <citation type="submission" date="2024-05" db="EMBL/GenBank/DDBJ databases">
        <authorList>
            <person name="Chen Y."/>
            <person name="Shah S."/>
            <person name="Dougan E. K."/>
            <person name="Thang M."/>
            <person name="Chan C."/>
        </authorList>
    </citation>
    <scope>NUCLEOTIDE SEQUENCE [LARGE SCALE GENOMIC DNA]</scope>
</reference>
<dbReference type="EMBL" id="CAMXCT010006068">
    <property type="protein sequence ID" value="CAI4013862.1"/>
    <property type="molecule type" value="Genomic_DNA"/>
</dbReference>
<dbReference type="AlphaFoldDB" id="A0A9P1DQX1"/>
<comment type="caution">
    <text evidence="2">The sequence shown here is derived from an EMBL/GenBank/DDBJ whole genome shotgun (WGS) entry which is preliminary data.</text>
</comment>
<evidence type="ECO:0000256" key="1">
    <source>
        <dbReference type="SAM" id="MobiDB-lite"/>
    </source>
</evidence>
<evidence type="ECO:0000313" key="2">
    <source>
        <dbReference type="EMBL" id="CAI4013862.1"/>
    </source>
</evidence>
<name>A0A9P1DQX1_9DINO</name>
<dbReference type="EMBL" id="CAMXCT030006068">
    <property type="protein sequence ID" value="CAL4801174.1"/>
    <property type="molecule type" value="Genomic_DNA"/>
</dbReference>